<name>K1WM77_MARBU</name>
<evidence type="ECO:0000313" key="1">
    <source>
        <dbReference type="EMBL" id="EKD13986.1"/>
    </source>
</evidence>
<dbReference type="InParanoid" id="K1WM77"/>
<dbReference type="GO" id="GO:0005634">
    <property type="term" value="C:nucleus"/>
    <property type="evidence" value="ECO:0007669"/>
    <property type="project" value="TreeGrafter"/>
</dbReference>
<dbReference type="EMBL" id="JH921447">
    <property type="protein sequence ID" value="EKD13986.1"/>
    <property type="molecule type" value="Genomic_DNA"/>
</dbReference>
<accession>K1WM77</accession>
<gene>
    <name evidence="1" type="ORF">MBM_07663</name>
</gene>
<dbReference type="STRING" id="1072389.K1WM77"/>
<dbReference type="GO" id="GO:0016279">
    <property type="term" value="F:protein-lysine N-methyltransferase activity"/>
    <property type="evidence" value="ECO:0007669"/>
    <property type="project" value="TreeGrafter"/>
</dbReference>
<dbReference type="InterPro" id="IPR046341">
    <property type="entry name" value="SET_dom_sf"/>
</dbReference>
<evidence type="ECO:0000313" key="2">
    <source>
        <dbReference type="Proteomes" id="UP000006753"/>
    </source>
</evidence>
<dbReference type="InterPro" id="IPR050600">
    <property type="entry name" value="SETD3_SETD6_MTase"/>
</dbReference>
<keyword evidence="2" id="KW-1185">Reference proteome</keyword>
<dbReference type="GeneID" id="18763598"/>
<dbReference type="KEGG" id="mbe:MBM_07663"/>
<organism evidence="1 2">
    <name type="scientific">Marssonina brunnea f. sp. multigermtubi (strain MB_m1)</name>
    <name type="common">Marssonina leaf spot fungus</name>
    <dbReference type="NCBI Taxonomy" id="1072389"/>
    <lineage>
        <taxon>Eukaryota</taxon>
        <taxon>Fungi</taxon>
        <taxon>Dikarya</taxon>
        <taxon>Ascomycota</taxon>
        <taxon>Pezizomycotina</taxon>
        <taxon>Leotiomycetes</taxon>
        <taxon>Helotiales</taxon>
        <taxon>Drepanopezizaceae</taxon>
        <taxon>Drepanopeziza</taxon>
    </lineage>
</organism>
<dbReference type="Proteomes" id="UP000006753">
    <property type="component" value="Unassembled WGS sequence"/>
</dbReference>
<dbReference type="SUPFAM" id="SSF82199">
    <property type="entry name" value="SET domain"/>
    <property type="match status" value="1"/>
</dbReference>
<dbReference type="AlphaFoldDB" id="K1WM77"/>
<dbReference type="Gene3D" id="3.90.1410.10">
    <property type="entry name" value="set domain protein methyltransferase, domain 1"/>
    <property type="match status" value="1"/>
</dbReference>
<dbReference type="HOGENOM" id="CLU_010578_2_0_1"/>
<sequence length="611" mass="69845">MAVANTEGLLEWAKANGTSLSPNVEIYNDDVTGLSFRAADDIPSSTSLVNCSYTTTLSYLNAAEVSPFQRHSAPFPTNFLDGLRREDPNVVGHFFLVQQYLLGKDSFWREYVRVLPQPDSKEASGLPVLWSEDDRRWLDGTNAEPPLQKRRNLWEEEWKMGMELLREGSWEGYEDYSFELYQWAASIFGSRSFRASLTIPEEIIQSTKMLPEHYALNLEHIQKDRFSVLLPVMDIGNHNGVNQVDWSKGADQFSLKSRIVLTRNSQIYNFYGDKSNSELLVGYGFTLPNREKDTVNLKLTPGAESIRLRRSQTSHIININQPEQEFMFHVKLPAKTVPLDQLLQLQVFSSGLIDTMSCMVANKRERRFLQANLQCSLEKKSFSGPLSRNIVLVLRILRDKLQYELSRIQTFGGGLSHVELLSLECAFAWLQLNYPDLAAQAFKIISEDQDEPLPLDWAVLVEDWDHSYWTVWIYILWTLRLQNKKEFETRHPKLGVWMSGMDLSYDEELASDVSAEKLYADQSEQETIDGMINNLTSQSTGQSACTARLRNFASYISLEETVPMSYQMPSGTKANEFVAQKLLCVTKIERSVHDDRPTSGPWTRFLNSIGS</sequence>
<proteinExistence type="predicted"/>
<dbReference type="OMA" id="LVEDWDH"/>
<dbReference type="PANTHER" id="PTHR13271:SF146">
    <property type="entry name" value="SET DOMAIN-CONTAINING PROTEIN"/>
    <property type="match status" value="1"/>
</dbReference>
<dbReference type="eggNOG" id="KOG1337">
    <property type="taxonomic scope" value="Eukaryota"/>
</dbReference>
<protein>
    <submittedName>
        <fullName evidence="1">SET domain-containing protein</fullName>
    </submittedName>
</protein>
<dbReference type="OrthoDB" id="42889at2759"/>
<reference evidence="1 2" key="1">
    <citation type="journal article" date="2012" name="BMC Genomics">
        <title>Sequencing the genome of Marssonina brunnea reveals fungus-poplar co-evolution.</title>
        <authorList>
            <person name="Zhu S."/>
            <person name="Cao Y.-Z."/>
            <person name="Jiang C."/>
            <person name="Tan B.-Y."/>
            <person name="Wang Z."/>
            <person name="Feng S."/>
            <person name="Zhang L."/>
            <person name="Su X.-H."/>
            <person name="Brejova B."/>
            <person name="Vinar T."/>
            <person name="Xu M."/>
            <person name="Wang M.-X."/>
            <person name="Zhang S.-G."/>
            <person name="Huang M.-R."/>
            <person name="Wu R."/>
            <person name="Zhou Y."/>
        </authorList>
    </citation>
    <scope>NUCLEOTIDE SEQUENCE [LARGE SCALE GENOMIC DNA]</scope>
    <source>
        <strain evidence="1 2">MB_m1</strain>
    </source>
</reference>
<dbReference type="PANTHER" id="PTHR13271">
    <property type="entry name" value="UNCHARACTERIZED PUTATIVE METHYLTRANSFERASE"/>
    <property type="match status" value="1"/>
</dbReference>